<organism evidence="4 5">
    <name type="scientific">Bacillus methanolicus (strain MGA3 / ATCC 53907)</name>
    <dbReference type="NCBI Taxonomy" id="796606"/>
    <lineage>
        <taxon>Bacteria</taxon>
        <taxon>Bacillati</taxon>
        <taxon>Bacillota</taxon>
        <taxon>Bacilli</taxon>
        <taxon>Bacillales</taxon>
        <taxon>Bacillaceae</taxon>
        <taxon>Bacillus</taxon>
    </lineage>
</organism>
<dbReference type="HOGENOM" id="CLU_040681_12_0_9"/>
<name>I3DYY0_BACMM</name>
<dbReference type="OrthoDB" id="9802114at2"/>
<dbReference type="eggNOG" id="COG2905">
    <property type="taxonomic scope" value="Bacteria"/>
</dbReference>
<evidence type="ECO:0000313" key="4">
    <source>
        <dbReference type="EMBL" id="AIE59525.1"/>
    </source>
</evidence>
<dbReference type="AlphaFoldDB" id="I3DYY0"/>
<gene>
    <name evidence="4" type="ORF">BMMGA3_05485</name>
</gene>
<protein>
    <submittedName>
        <fullName evidence="4">Inosine-5'-monophosphate dehydrogenase related protein</fullName>
    </submittedName>
</protein>
<dbReference type="PANTHER" id="PTHR43080">
    <property type="entry name" value="CBS DOMAIN-CONTAINING PROTEIN CBSX3, MITOCHONDRIAL"/>
    <property type="match status" value="1"/>
</dbReference>
<evidence type="ECO:0000256" key="2">
    <source>
        <dbReference type="PROSITE-ProRule" id="PRU00703"/>
    </source>
</evidence>
<keyword evidence="1 2" id="KW-0129">CBS domain</keyword>
<evidence type="ECO:0000256" key="1">
    <source>
        <dbReference type="ARBA" id="ARBA00023122"/>
    </source>
</evidence>
<reference evidence="4 5" key="1">
    <citation type="journal article" date="2015" name="BMC Genomics">
        <title>Transcriptome analysis of thermophilic methylotrophic Bacillus methanolicus MGA3 using RNA-sequencing provides detailed insights into its previously uncharted transcriptional landscape.</title>
        <authorList>
            <person name="Irla M."/>
            <person name="Neshat A."/>
            <person name="Brautaset T."/>
            <person name="Ruckert C."/>
            <person name="Kalinowski J."/>
            <person name="Wendisch V.F."/>
        </authorList>
    </citation>
    <scope>NUCLEOTIDE SEQUENCE [LARGE SCALE GENOMIC DNA]</scope>
    <source>
        <strain evidence="5">MGA3 / ATCC 53907</strain>
    </source>
</reference>
<accession>I3DYY0</accession>
<keyword evidence="5" id="KW-1185">Reference proteome</keyword>
<dbReference type="SMART" id="SM00116">
    <property type="entry name" value="CBS"/>
    <property type="match status" value="2"/>
</dbReference>
<dbReference type="InterPro" id="IPR051257">
    <property type="entry name" value="Diverse_CBS-Domain"/>
</dbReference>
<dbReference type="EMBL" id="CP007739">
    <property type="protein sequence ID" value="AIE59525.1"/>
    <property type="molecule type" value="Genomic_DNA"/>
</dbReference>
<evidence type="ECO:0000259" key="3">
    <source>
        <dbReference type="PROSITE" id="PS51371"/>
    </source>
</evidence>
<feature type="domain" description="CBS" evidence="3">
    <location>
        <begin position="8"/>
        <end position="65"/>
    </location>
</feature>
<dbReference type="InterPro" id="IPR046342">
    <property type="entry name" value="CBS_dom_sf"/>
</dbReference>
<dbReference type="STRING" id="796606.BMMGA3_05485"/>
<dbReference type="Gene3D" id="3.10.580.10">
    <property type="entry name" value="CBS-domain"/>
    <property type="match status" value="1"/>
</dbReference>
<feature type="domain" description="CBS" evidence="3">
    <location>
        <begin position="72"/>
        <end position="128"/>
    </location>
</feature>
<dbReference type="PANTHER" id="PTHR43080:SF2">
    <property type="entry name" value="CBS DOMAIN-CONTAINING PROTEIN"/>
    <property type="match status" value="1"/>
</dbReference>
<sequence length="143" mass="15859">MEKIRDIMTTDVETCSLLDNVYEVAVKMKELNVGAIPVVDNGKLVGMVTDRDIVIRCIAEKYPPSSKVEDIMSHQLITVTPDASTREAAQLMARNQIRRLPVVEGDKLAGIVALGDFAVRELTDDQAKRALSEISQQQDQQPH</sequence>
<dbReference type="InterPro" id="IPR000644">
    <property type="entry name" value="CBS_dom"/>
</dbReference>
<proteinExistence type="predicted"/>
<dbReference type="SUPFAM" id="SSF54631">
    <property type="entry name" value="CBS-domain pair"/>
    <property type="match status" value="1"/>
</dbReference>
<dbReference type="Pfam" id="PF00571">
    <property type="entry name" value="CBS"/>
    <property type="match status" value="2"/>
</dbReference>
<dbReference type="RefSeq" id="WP_003348825.1">
    <property type="nucleotide sequence ID" value="NZ_ADWW01000004.1"/>
</dbReference>
<dbReference type="CDD" id="cd04622">
    <property type="entry name" value="CBS_pair_HRP1_like"/>
    <property type="match status" value="1"/>
</dbReference>
<dbReference type="Proteomes" id="UP000027602">
    <property type="component" value="Chromosome"/>
</dbReference>
<evidence type="ECO:0000313" key="5">
    <source>
        <dbReference type="Proteomes" id="UP000027602"/>
    </source>
</evidence>
<dbReference type="PROSITE" id="PS51371">
    <property type="entry name" value="CBS"/>
    <property type="match status" value="2"/>
</dbReference>
<dbReference type="KEGG" id="bmet:BMMGA3_05485"/>